<name>A0ACC3ZBS3_COLTU</name>
<organism evidence="1 2">
    <name type="scientific">Colletotrichum truncatum</name>
    <name type="common">Anthracnose fungus</name>
    <name type="synonym">Colletotrichum capsici</name>
    <dbReference type="NCBI Taxonomy" id="5467"/>
    <lineage>
        <taxon>Eukaryota</taxon>
        <taxon>Fungi</taxon>
        <taxon>Dikarya</taxon>
        <taxon>Ascomycota</taxon>
        <taxon>Pezizomycotina</taxon>
        <taxon>Sordariomycetes</taxon>
        <taxon>Hypocreomycetidae</taxon>
        <taxon>Glomerellales</taxon>
        <taxon>Glomerellaceae</taxon>
        <taxon>Colletotrichum</taxon>
        <taxon>Colletotrichum truncatum species complex</taxon>
    </lineage>
</organism>
<protein>
    <submittedName>
        <fullName evidence="1">Uncharacterized protein</fullName>
    </submittedName>
</protein>
<dbReference type="EMBL" id="VUJX02000002">
    <property type="protein sequence ID" value="KAL0941539.1"/>
    <property type="molecule type" value="Genomic_DNA"/>
</dbReference>
<accession>A0ACC3ZBS3</accession>
<evidence type="ECO:0000313" key="1">
    <source>
        <dbReference type="EMBL" id="KAL0941539.1"/>
    </source>
</evidence>
<dbReference type="Proteomes" id="UP000805649">
    <property type="component" value="Unassembled WGS sequence"/>
</dbReference>
<reference evidence="1 2" key="1">
    <citation type="journal article" date="2020" name="Phytopathology">
        <title>Genome Sequence Resources of Colletotrichum truncatum, C. plurivorum, C. musicola, and C. sojae: Four Species Pathogenic to Soybean (Glycine max).</title>
        <authorList>
            <person name="Rogerio F."/>
            <person name="Boufleur T.R."/>
            <person name="Ciampi-Guillardi M."/>
            <person name="Sukno S.A."/>
            <person name="Thon M.R."/>
            <person name="Massola Junior N.S."/>
            <person name="Baroncelli R."/>
        </authorList>
    </citation>
    <scope>NUCLEOTIDE SEQUENCE [LARGE SCALE GENOMIC DNA]</scope>
    <source>
        <strain evidence="1 2">CMES1059</strain>
    </source>
</reference>
<gene>
    <name evidence="1" type="ORF">CTRU02_204302</name>
</gene>
<comment type="caution">
    <text evidence="1">The sequence shown here is derived from an EMBL/GenBank/DDBJ whole genome shotgun (WGS) entry which is preliminary data.</text>
</comment>
<proteinExistence type="predicted"/>
<evidence type="ECO:0000313" key="2">
    <source>
        <dbReference type="Proteomes" id="UP000805649"/>
    </source>
</evidence>
<sequence length="46" mass="5034">MPILCSGCAAASVDYVVSEVNSSRYSRYVTNKHSYDIYNPSTASLI</sequence>
<keyword evidence="2" id="KW-1185">Reference proteome</keyword>